<dbReference type="AlphaFoldDB" id="A0A8H6N569"/>
<evidence type="ECO:0000313" key="2">
    <source>
        <dbReference type="EMBL" id="KAF6820083.1"/>
    </source>
</evidence>
<keyword evidence="1" id="KW-1133">Transmembrane helix</keyword>
<dbReference type="EMBL" id="WIGO01000277">
    <property type="protein sequence ID" value="KAF6820083.1"/>
    <property type="molecule type" value="Genomic_DNA"/>
</dbReference>
<keyword evidence="1" id="KW-0472">Membrane</keyword>
<keyword evidence="1" id="KW-0812">Transmembrane</keyword>
<reference evidence="2" key="1">
    <citation type="journal article" date="2020" name="Phytopathology">
        <title>Genome Sequence Resources of Colletotrichum truncatum, C. plurivorum, C. musicola, and C. sojae: Four Species Pathogenic to Soybean (Glycine max).</title>
        <authorList>
            <person name="Rogerio F."/>
            <person name="Boufleur T.R."/>
            <person name="Ciampi-Guillardi M."/>
            <person name="Sukno S.A."/>
            <person name="Thon M.R."/>
            <person name="Massola Junior N.S."/>
            <person name="Baroncelli R."/>
        </authorList>
    </citation>
    <scope>NUCLEOTIDE SEQUENCE</scope>
    <source>
        <strain evidence="2">LFN00145</strain>
    </source>
</reference>
<evidence type="ECO:0000313" key="3">
    <source>
        <dbReference type="Proteomes" id="UP000654918"/>
    </source>
</evidence>
<dbReference type="Pfam" id="PF17784">
    <property type="entry name" value="Sulfotransfer_4"/>
    <property type="match status" value="1"/>
</dbReference>
<dbReference type="PANTHER" id="PTHR36978">
    <property type="entry name" value="P-LOOP CONTAINING NUCLEOTIDE TRIPHOSPHATE HYDROLASE"/>
    <property type="match status" value="1"/>
</dbReference>
<proteinExistence type="predicted"/>
<accession>A0A8H6N569</accession>
<sequence length="278" mass="31782">MMTPLSSMNAWWWSLLENHVYRIPTAPPRKRTRPMEVLCVGPPRSGTESLQQALITLGYDHTLARKKWFGAENHNEGDVSISADEFDELIGHCVAVTDAAASCFAAEMIRAYPEAKVVLNVRRDLDKWHESAVKTLVHVNESWSFWVASLLDREAFWAWHVYERFLWALFFRAPDGDMAGAIKRNGKWVYREHCDMIRGLVPKDRLLEWSVDEGWEPLCAFLGKDVPDEPFPHANAVGGGWKAREEMATKRWVEGALTNVMLMAFLFVGVAVAWMRYG</sequence>
<evidence type="ECO:0008006" key="4">
    <source>
        <dbReference type="Google" id="ProtNLM"/>
    </source>
</evidence>
<feature type="transmembrane region" description="Helical" evidence="1">
    <location>
        <begin position="252"/>
        <end position="275"/>
    </location>
</feature>
<protein>
    <recommendedName>
        <fullName evidence="4">NAD dependent epimerase/dehydratase</fullName>
    </recommendedName>
</protein>
<evidence type="ECO:0000256" key="1">
    <source>
        <dbReference type="SAM" id="Phobius"/>
    </source>
</evidence>
<dbReference type="PANTHER" id="PTHR36978:SF8">
    <property type="entry name" value="NAD DEPENDENT EPIMERASE_DEHYDRATASE"/>
    <property type="match status" value="1"/>
</dbReference>
<dbReference type="SUPFAM" id="SSF52540">
    <property type="entry name" value="P-loop containing nucleoside triphosphate hydrolases"/>
    <property type="match status" value="1"/>
</dbReference>
<keyword evidence="3" id="KW-1185">Reference proteome</keyword>
<gene>
    <name evidence="2" type="ORF">CPLU01_12857</name>
</gene>
<dbReference type="InterPro" id="IPR027417">
    <property type="entry name" value="P-loop_NTPase"/>
</dbReference>
<comment type="caution">
    <text evidence="2">The sequence shown here is derived from an EMBL/GenBank/DDBJ whole genome shotgun (WGS) entry which is preliminary data.</text>
</comment>
<organism evidence="2 3">
    <name type="scientific">Colletotrichum plurivorum</name>
    <dbReference type="NCBI Taxonomy" id="2175906"/>
    <lineage>
        <taxon>Eukaryota</taxon>
        <taxon>Fungi</taxon>
        <taxon>Dikarya</taxon>
        <taxon>Ascomycota</taxon>
        <taxon>Pezizomycotina</taxon>
        <taxon>Sordariomycetes</taxon>
        <taxon>Hypocreomycetidae</taxon>
        <taxon>Glomerellales</taxon>
        <taxon>Glomerellaceae</taxon>
        <taxon>Colletotrichum</taxon>
        <taxon>Colletotrichum orchidearum species complex</taxon>
    </lineage>
</organism>
<dbReference type="Gene3D" id="3.40.50.300">
    <property type="entry name" value="P-loop containing nucleotide triphosphate hydrolases"/>
    <property type="match status" value="1"/>
</dbReference>
<name>A0A8H6N569_9PEZI</name>
<dbReference type="InterPro" id="IPR040632">
    <property type="entry name" value="Sulfotransfer_4"/>
</dbReference>
<dbReference type="Proteomes" id="UP000654918">
    <property type="component" value="Unassembled WGS sequence"/>
</dbReference>